<reference evidence="6" key="1">
    <citation type="submission" date="2018-05" db="EMBL/GenBank/DDBJ databases">
        <authorList>
            <person name="Lanie J.A."/>
            <person name="Ng W.-L."/>
            <person name="Kazmierczak K.M."/>
            <person name="Andrzejewski T.M."/>
            <person name="Davidsen T.M."/>
            <person name="Wayne K.J."/>
            <person name="Tettelin H."/>
            <person name="Glass J.I."/>
            <person name="Rusch D."/>
            <person name="Podicherti R."/>
            <person name="Tsui H.-C.T."/>
            <person name="Winkler M.E."/>
        </authorList>
    </citation>
    <scope>NUCLEOTIDE SEQUENCE</scope>
</reference>
<dbReference type="EMBL" id="UINC01002636">
    <property type="protein sequence ID" value="SUZ98760.1"/>
    <property type="molecule type" value="Genomic_DNA"/>
</dbReference>
<organism evidence="6">
    <name type="scientific">marine metagenome</name>
    <dbReference type="NCBI Taxonomy" id="408172"/>
    <lineage>
        <taxon>unclassified sequences</taxon>
        <taxon>metagenomes</taxon>
        <taxon>ecological metagenomes</taxon>
    </lineage>
</organism>
<dbReference type="PANTHER" id="PTHR33317">
    <property type="entry name" value="POLYNUCLEOTIDYL TRANSFERASE, RIBONUCLEASE H-LIKE SUPERFAMILY PROTEIN"/>
    <property type="match status" value="1"/>
</dbReference>
<sequence>MTNNSDLIAKLHTSQILVGLDLGEKTIGIAVSDQSLIIATPLKTISRKGIKKDLIKLSEILKEYNIGGFVMGLPISLDGTENKQTLKVIKMGDEIKNYFVVPIDYFDERFSSDVIFKEMRKANLSRSKIKNKIDQQAAAYILQGYLEKHRNK</sequence>
<dbReference type="CDD" id="cd16964">
    <property type="entry name" value="YqgF"/>
    <property type="match status" value="1"/>
</dbReference>
<evidence type="ECO:0000256" key="2">
    <source>
        <dbReference type="ARBA" id="ARBA00022517"/>
    </source>
</evidence>
<keyword evidence="3" id="KW-0540">Nuclease</keyword>
<dbReference type="AlphaFoldDB" id="A0A381S3W8"/>
<proteinExistence type="inferred from homology"/>
<name>A0A381S3W8_9ZZZZ</name>
<dbReference type="GO" id="GO:0004518">
    <property type="term" value="F:nuclease activity"/>
    <property type="evidence" value="ECO:0007669"/>
    <property type="project" value="UniProtKB-KW"/>
</dbReference>
<dbReference type="SUPFAM" id="SSF53098">
    <property type="entry name" value="Ribonuclease H-like"/>
    <property type="match status" value="1"/>
</dbReference>
<evidence type="ECO:0000256" key="1">
    <source>
        <dbReference type="ARBA" id="ARBA00022490"/>
    </source>
</evidence>
<gene>
    <name evidence="6" type="ORF">METZ01_LOCUS51614</name>
</gene>
<dbReference type="HAMAP" id="MF_00651">
    <property type="entry name" value="Nuclease_YqgF"/>
    <property type="match status" value="1"/>
</dbReference>
<evidence type="ECO:0000256" key="4">
    <source>
        <dbReference type="ARBA" id="ARBA00022801"/>
    </source>
</evidence>
<dbReference type="InterPro" id="IPR037027">
    <property type="entry name" value="YqgF/RNaseH-like_dom_sf"/>
</dbReference>
<dbReference type="GO" id="GO:0016787">
    <property type="term" value="F:hydrolase activity"/>
    <property type="evidence" value="ECO:0007669"/>
    <property type="project" value="UniProtKB-KW"/>
</dbReference>
<dbReference type="InterPro" id="IPR012337">
    <property type="entry name" value="RNaseH-like_sf"/>
</dbReference>
<keyword evidence="4" id="KW-0378">Hydrolase</keyword>
<dbReference type="SMART" id="SM00732">
    <property type="entry name" value="YqgFc"/>
    <property type="match status" value="1"/>
</dbReference>
<dbReference type="InterPro" id="IPR006641">
    <property type="entry name" value="YqgF/RNaseH-like_dom"/>
</dbReference>
<dbReference type="InterPro" id="IPR005227">
    <property type="entry name" value="YqgF"/>
</dbReference>
<keyword evidence="1" id="KW-0963">Cytoplasm</keyword>
<keyword evidence="2" id="KW-0690">Ribosome biogenesis</keyword>
<evidence type="ECO:0000256" key="3">
    <source>
        <dbReference type="ARBA" id="ARBA00022722"/>
    </source>
</evidence>
<feature type="domain" description="YqgF/RNase H-like" evidence="5">
    <location>
        <begin position="15"/>
        <end position="115"/>
    </location>
</feature>
<evidence type="ECO:0000259" key="5">
    <source>
        <dbReference type="SMART" id="SM00732"/>
    </source>
</evidence>
<dbReference type="NCBIfam" id="TIGR00250">
    <property type="entry name" value="RNAse_H_YqgF"/>
    <property type="match status" value="1"/>
</dbReference>
<evidence type="ECO:0000313" key="6">
    <source>
        <dbReference type="EMBL" id="SUZ98760.1"/>
    </source>
</evidence>
<dbReference type="GO" id="GO:0005829">
    <property type="term" value="C:cytosol"/>
    <property type="evidence" value="ECO:0007669"/>
    <property type="project" value="TreeGrafter"/>
</dbReference>
<dbReference type="GO" id="GO:0000967">
    <property type="term" value="P:rRNA 5'-end processing"/>
    <property type="evidence" value="ECO:0007669"/>
    <property type="project" value="TreeGrafter"/>
</dbReference>
<dbReference type="Pfam" id="PF03652">
    <property type="entry name" value="RuvX"/>
    <property type="match status" value="1"/>
</dbReference>
<protein>
    <recommendedName>
        <fullName evidence="5">YqgF/RNase H-like domain-containing protein</fullName>
    </recommendedName>
</protein>
<dbReference type="PANTHER" id="PTHR33317:SF4">
    <property type="entry name" value="POLYNUCLEOTIDYL TRANSFERASE, RIBONUCLEASE H-LIKE SUPERFAMILY PROTEIN"/>
    <property type="match status" value="1"/>
</dbReference>
<dbReference type="Gene3D" id="3.30.420.140">
    <property type="entry name" value="YqgF/RNase H-like domain"/>
    <property type="match status" value="1"/>
</dbReference>
<accession>A0A381S3W8</accession>